<comment type="catalytic activity">
    <reaction evidence="10">
        <text>UDP-2-N,3-O-bis[(3R)-3-hydroxytetradecanoyl]-alpha-D-glucosamine + H2O = 2-N,3-O-bis[(3R)-3-hydroxytetradecanoyl]-alpha-D-glucosaminyl 1-phosphate + UMP + 2 H(+)</text>
        <dbReference type="Rhea" id="RHEA:25213"/>
        <dbReference type="ChEBI" id="CHEBI:15377"/>
        <dbReference type="ChEBI" id="CHEBI:15378"/>
        <dbReference type="ChEBI" id="CHEBI:57865"/>
        <dbReference type="ChEBI" id="CHEBI:57957"/>
        <dbReference type="ChEBI" id="CHEBI:78847"/>
        <dbReference type="EC" id="3.6.1.54"/>
    </reaction>
</comment>
<dbReference type="NCBIfam" id="NF003743">
    <property type="entry name" value="PRK05340.1"/>
    <property type="match status" value="1"/>
</dbReference>
<evidence type="ECO:0000256" key="8">
    <source>
        <dbReference type="ARBA" id="ARBA00023136"/>
    </source>
</evidence>
<keyword evidence="7 10" id="KW-0443">Lipid metabolism</keyword>
<dbReference type="InterPro" id="IPR029052">
    <property type="entry name" value="Metallo-depent_PP-like"/>
</dbReference>
<feature type="binding site" evidence="10">
    <location>
        <position position="87"/>
    </location>
    <ligand>
        <name>Mn(2+)</name>
        <dbReference type="ChEBI" id="CHEBI:29035"/>
        <label>2</label>
    </ligand>
</feature>
<evidence type="ECO:0000256" key="4">
    <source>
        <dbReference type="ARBA" id="ARBA00022556"/>
    </source>
</evidence>
<dbReference type="EC" id="3.6.1.54" evidence="10"/>
<evidence type="ECO:0000313" key="12">
    <source>
        <dbReference type="EMBL" id="TDY45060.1"/>
    </source>
</evidence>
<evidence type="ECO:0000259" key="11">
    <source>
        <dbReference type="Pfam" id="PF00149"/>
    </source>
</evidence>
<comment type="caution">
    <text evidence="10">Lacks conserved residue(s) required for the propagation of feature annotation.</text>
</comment>
<dbReference type="GO" id="GO:0030145">
    <property type="term" value="F:manganese ion binding"/>
    <property type="evidence" value="ECO:0007669"/>
    <property type="project" value="UniProtKB-UniRule"/>
</dbReference>
<feature type="binding site" evidence="10">
    <location>
        <position position="161"/>
    </location>
    <ligand>
        <name>Mn(2+)</name>
        <dbReference type="ChEBI" id="CHEBI:29035"/>
        <label>2</label>
    </ligand>
</feature>
<dbReference type="SUPFAM" id="SSF56300">
    <property type="entry name" value="Metallo-dependent phosphatases"/>
    <property type="match status" value="1"/>
</dbReference>
<feature type="binding site" evidence="10">
    <location>
        <position position="242"/>
    </location>
    <ligand>
        <name>Mn(2+)</name>
        <dbReference type="ChEBI" id="CHEBI:29035"/>
        <label>2</label>
    </ligand>
</feature>
<feature type="binding site" evidence="10">
    <location>
        <position position="207"/>
    </location>
    <ligand>
        <name>substrate</name>
    </ligand>
</feature>
<dbReference type="PANTHER" id="PTHR34990:SF1">
    <property type="entry name" value="UDP-2,3-DIACYLGLUCOSAMINE HYDROLASE"/>
    <property type="match status" value="1"/>
</dbReference>
<comment type="function">
    <text evidence="10">Hydrolyzes the pyrophosphate bond of UDP-2,3-diacylglucosamine to yield 2,3-diacylglucosamine 1-phosphate (lipid X) and UMP by catalyzing the attack of water at the alpha-P atom. Involved in the biosynthesis of lipid A, a phosphorylated glycolipid that anchors the lipopolysaccharide to the outer membrane of the cell.</text>
</comment>
<dbReference type="InterPro" id="IPR010138">
    <property type="entry name" value="UDP-diacylglucosamine_Hdrlase"/>
</dbReference>
<accession>A0A4R8LN47</accession>
<dbReference type="HAMAP" id="MF_00575">
    <property type="entry name" value="LpxH"/>
    <property type="match status" value="1"/>
</dbReference>
<keyword evidence="1 10" id="KW-1003">Cell membrane</keyword>
<feature type="binding site" evidence="10">
    <location>
        <position position="169"/>
    </location>
    <ligand>
        <name>substrate</name>
    </ligand>
</feature>
<dbReference type="AlphaFoldDB" id="A0A4R8LN47"/>
<keyword evidence="13" id="KW-1185">Reference proteome</keyword>
<evidence type="ECO:0000256" key="6">
    <source>
        <dbReference type="ARBA" id="ARBA00022801"/>
    </source>
</evidence>
<comment type="cofactor">
    <cofactor evidence="10">
        <name>Mn(2+)</name>
        <dbReference type="ChEBI" id="CHEBI:29035"/>
    </cofactor>
    <text evidence="10">Binds 2 Mn(2+) ions per subunit in a binuclear metal center.</text>
</comment>
<feature type="binding site" evidence="10">
    <location>
        <position position="56"/>
    </location>
    <ligand>
        <name>Mn(2+)</name>
        <dbReference type="ChEBI" id="CHEBI:29035"/>
        <label>1</label>
    </ligand>
</feature>
<evidence type="ECO:0000256" key="10">
    <source>
        <dbReference type="HAMAP-Rule" id="MF_00575"/>
    </source>
</evidence>
<reference evidence="12 13" key="1">
    <citation type="submission" date="2019-03" db="EMBL/GenBank/DDBJ databases">
        <title>Genomic Encyclopedia of Type Strains, Phase III (KMG-III): the genomes of soil and plant-associated and newly described type strains.</title>
        <authorList>
            <person name="Whitman W."/>
        </authorList>
    </citation>
    <scope>NUCLEOTIDE SEQUENCE [LARGE SCALE GENOMIC DNA]</scope>
    <source>
        <strain evidence="12 13">LMG 29544</strain>
    </source>
</reference>
<dbReference type="Proteomes" id="UP000295509">
    <property type="component" value="Unassembled WGS sequence"/>
</dbReference>
<feature type="binding site" evidence="10">
    <location>
        <position position="126"/>
    </location>
    <ligand>
        <name>Mn(2+)</name>
        <dbReference type="ChEBI" id="CHEBI:29035"/>
        <label>2</label>
    </ligand>
</feature>
<protein>
    <recommendedName>
        <fullName evidence="10">UDP-2,3-diacylglucosamine hydrolase</fullName>
        <ecNumber evidence="10">3.6.1.54</ecNumber>
    </recommendedName>
    <alternativeName>
        <fullName evidence="10">UDP-2,3-diacylglucosamine diphosphatase</fullName>
    </alternativeName>
</protein>
<comment type="subcellular location">
    <subcellularLocation>
        <location evidence="10">Cell inner membrane</location>
        <topology evidence="10">Peripheral membrane protein</topology>
        <orientation evidence="10">Cytoplasmic side</orientation>
    </subcellularLocation>
</comment>
<gene>
    <name evidence="10" type="primary">lpxH</name>
    <name evidence="12" type="ORF">BX592_11527</name>
</gene>
<comment type="caution">
    <text evidence="12">The sequence shown here is derived from an EMBL/GenBank/DDBJ whole genome shotgun (WGS) entry which is preliminary data.</text>
</comment>
<dbReference type="Pfam" id="PF00149">
    <property type="entry name" value="Metallophos"/>
    <property type="match status" value="1"/>
</dbReference>
<feature type="binding site" evidence="10">
    <location>
        <position position="87"/>
    </location>
    <ligand>
        <name>Mn(2+)</name>
        <dbReference type="ChEBI" id="CHEBI:29035"/>
        <label>1</label>
    </ligand>
</feature>
<keyword evidence="9 10" id="KW-0464">Manganese</keyword>
<keyword evidence="4 10" id="KW-0441">Lipid A biosynthesis</keyword>
<proteinExistence type="inferred from homology"/>
<dbReference type="Gene3D" id="3.60.21.10">
    <property type="match status" value="1"/>
</dbReference>
<dbReference type="GO" id="GO:0008758">
    <property type="term" value="F:UDP-2,3-diacylglucosamine hydrolase activity"/>
    <property type="evidence" value="ECO:0007669"/>
    <property type="project" value="UniProtKB-UniRule"/>
</dbReference>
<keyword evidence="6 10" id="KW-0378">Hydrolase</keyword>
<dbReference type="GO" id="GO:0005737">
    <property type="term" value="C:cytoplasm"/>
    <property type="evidence" value="ECO:0007669"/>
    <property type="project" value="InterPro"/>
</dbReference>
<keyword evidence="8 10" id="KW-0472">Membrane</keyword>
<name>A0A4R8LN47_9BURK</name>
<evidence type="ECO:0000256" key="3">
    <source>
        <dbReference type="ARBA" id="ARBA00022519"/>
    </source>
</evidence>
<organism evidence="12 13">
    <name type="scientific">Paraburkholderia rhizosphaerae</name>
    <dbReference type="NCBI Taxonomy" id="480658"/>
    <lineage>
        <taxon>Bacteria</taxon>
        <taxon>Pseudomonadati</taxon>
        <taxon>Pseudomonadota</taxon>
        <taxon>Betaproteobacteria</taxon>
        <taxon>Burkholderiales</taxon>
        <taxon>Burkholderiaceae</taxon>
        <taxon>Paraburkholderia</taxon>
    </lineage>
</organism>
<sequence>MSAMRLQLFHNRKTSNQENTPSMLQERSLRSVAAGVPGEGKRPHAARPFYFLSDLHLSEAMPRTVAAFEHFIRVNAEHADSVFILGDLFEYWIGDDMLAEPFPARIAALMHTLSERGIALYVMHGNRDFLLGKRFMKAAGAIWLPDPFVITSFGTRIALAHGDGQCTDDRRYLRFRRIARNRFAQWLFLLWPYRWRKSLAERMRHASEENRSRPVSPRYDVTPEGIASLFKKTGTATIIHGHTHRPARHRETGGTRWVLPDWDLDHGERRGGFLKIDAEGIRALPLD</sequence>
<keyword evidence="2 10" id="KW-0444">Lipid biosynthesis</keyword>
<dbReference type="GO" id="GO:0019897">
    <property type="term" value="C:extrinsic component of plasma membrane"/>
    <property type="evidence" value="ECO:0007669"/>
    <property type="project" value="UniProtKB-UniRule"/>
</dbReference>
<evidence type="ECO:0000313" key="13">
    <source>
        <dbReference type="Proteomes" id="UP000295509"/>
    </source>
</evidence>
<comment type="similarity">
    <text evidence="10">Belongs to the LpxH family.</text>
</comment>
<dbReference type="PANTHER" id="PTHR34990">
    <property type="entry name" value="UDP-2,3-DIACYLGLUCOSAMINE HYDROLASE-RELATED"/>
    <property type="match status" value="1"/>
</dbReference>
<keyword evidence="3 10" id="KW-0997">Cell inner membrane</keyword>
<feature type="binding site" evidence="10">
    <location>
        <position position="244"/>
    </location>
    <ligand>
        <name>Mn(2+)</name>
        <dbReference type="ChEBI" id="CHEBI:29035"/>
        <label>1</label>
    </ligand>
</feature>
<comment type="pathway">
    <text evidence="10">Glycolipid biosynthesis; lipid IV(A) biosynthesis; lipid IV(A) from (3R)-3-hydroxytetradecanoyl-[acyl-carrier-protein] and UDP-N-acetyl-alpha-D-glucosamine: step 4/6.</text>
</comment>
<dbReference type="CDD" id="cd07398">
    <property type="entry name" value="MPP_YbbF-LpxH"/>
    <property type="match status" value="1"/>
</dbReference>
<dbReference type="GO" id="GO:0009245">
    <property type="term" value="P:lipid A biosynthetic process"/>
    <property type="evidence" value="ECO:0007669"/>
    <property type="project" value="UniProtKB-UniRule"/>
</dbReference>
<dbReference type="UniPathway" id="UPA00359">
    <property type="reaction ID" value="UER00480"/>
</dbReference>
<dbReference type="InterPro" id="IPR004843">
    <property type="entry name" value="Calcineurin-like_PHP"/>
</dbReference>
<feature type="binding site" evidence="10">
    <location>
        <position position="54"/>
    </location>
    <ligand>
        <name>Mn(2+)</name>
        <dbReference type="ChEBI" id="CHEBI:29035"/>
        <label>1</label>
    </ligand>
</feature>
<keyword evidence="5 10" id="KW-0479">Metal-binding</keyword>
<dbReference type="NCBIfam" id="TIGR01854">
    <property type="entry name" value="lipid_A_lpxH"/>
    <property type="match status" value="1"/>
</dbReference>
<dbReference type="InterPro" id="IPR043461">
    <property type="entry name" value="LpxH-like"/>
</dbReference>
<feature type="binding site" evidence="10">
    <location>
        <begin position="126"/>
        <end position="127"/>
    </location>
    <ligand>
        <name>substrate</name>
    </ligand>
</feature>
<feature type="domain" description="Calcineurin-like phosphoesterase" evidence="11">
    <location>
        <begin position="48"/>
        <end position="246"/>
    </location>
</feature>
<evidence type="ECO:0000256" key="7">
    <source>
        <dbReference type="ARBA" id="ARBA00023098"/>
    </source>
</evidence>
<evidence type="ECO:0000256" key="9">
    <source>
        <dbReference type="ARBA" id="ARBA00023211"/>
    </source>
</evidence>
<feature type="binding site" evidence="10">
    <location>
        <position position="242"/>
    </location>
    <ligand>
        <name>substrate</name>
    </ligand>
</feature>
<evidence type="ECO:0000256" key="5">
    <source>
        <dbReference type="ARBA" id="ARBA00022723"/>
    </source>
</evidence>
<evidence type="ECO:0000256" key="1">
    <source>
        <dbReference type="ARBA" id="ARBA00022475"/>
    </source>
</evidence>
<evidence type="ECO:0000256" key="2">
    <source>
        <dbReference type="ARBA" id="ARBA00022516"/>
    </source>
</evidence>
<dbReference type="EMBL" id="SORE01000015">
    <property type="protein sequence ID" value="TDY45060.1"/>
    <property type="molecule type" value="Genomic_DNA"/>
</dbReference>